<dbReference type="InterPro" id="IPR051029">
    <property type="entry name" value="mRNA_Capping_Enz/RNA_Phosphat"/>
</dbReference>
<dbReference type="InterPro" id="IPR000340">
    <property type="entry name" value="Dual-sp_phosphatase_cat-dom"/>
</dbReference>
<evidence type="ECO:0000259" key="14">
    <source>
        <dbReference type="PROSITE" id="PS50056"/>
    </source>
</evidence>
<dbReference type="InterPro" id="IPR013846">
    <property type="entry name" value="mRNA_cap_enzyme_C"/>
</dbReference>
<evidence type="ECO:0000256" key="13">
    <source>
        <dbReference type="SAM" id="MobiDB-lite"/>
    </source>
</evidence>
<evidence type="ECO:0000256" key="1">
    <source>
        <dbReference type="ARBA" id="ARBA00004123"/>
    </source>
</evidence>
<accession>A0A9R0SI17</accession>
<dbReference type="Gene3D" id="2.40.50.140">
    <property type="entry name" value="Nucleic acid-binding proteins"/>
    <property type="match status" value="1"/>
</dbReference>
<gene>
    <name evidence="15" type="ORF">TRITD_4Av1G158130</name>
</gene>
<dbReference type="CDD" id="cd14502">
    <property type="entry name" value="RNA_5'-triphosphatase"/>
    <property type="match status" value="1"/>
</dbReference>
<keyword evidence="4" id="KW-0808">Transferase</keyword>
<evidence type="ECO:0000256" key="9">
    <source>
        <dbReference type="ARBA" id="ARBA00023042"/>
    </source>
</evidence>
<dbReference type="EMBL" id="LT934117">
    <property type="protein sequence ID" value="VAH93321.1"/>
    <property type="molecule type" value="Genomic_DNA"/>
</dbReference>
<dbReference type="FunFam" id="2.40.50.140:FF:000188">
    <property type="entry name" value="mRNA capping enzyme family protein"/>
    <property type="match status" value="1"/>
</dbReference>
<dbReference type="InterPro" id="IPR020422">
    <property type="entry name" value="TYR_PHOSPHATASE_DUAL_dom"/>
</dbReference>
<evidence type="ECO:0000313" key="16">
    <source>
        <dbReference type="Proteomes" id="UP000324705"/>
    </source>
</evidence>
<dbReference type="SUPFAM" id="SSF52799">
    <property type="entry name" value="(Phosphotyrosine protein) phosphatases II"/>
    <property type="match status" value="1"/>
</dbReference>
<dbReference type="PANTHER" id="PTHR10367:SF17">
    <property type="entry name" value="MRNA-CAPPING ENZYME"/>
    <property type="match status" value="1"/>
</dbReference>
<evidence type="ECO:0000256" key="6">
    <source>
        <dbReference type="ARBA" id="ARBA00022741"/>
    </source>
</evidence>
<keyword evidence="5" id="KW-0548">Nucleotidyltransferase</keyword>
<keyword evidence="16" id="KW-1185">Reference proteome</keyword>
<dbReference type="SUPFAM" id="SSF56091">
    <property type="entry name" value="DNA ligase/mRNA capping enzyme, catalytic domain"/>
    <property type="match status" value="1"/>
</dbReference>
<dbReference type="GO" id="GO:0004721">
    <property type="term" value="F:phosphoprotein phosphatase activity"/>
    <property type="evidence" value="ECO:0007669"/>
    <property type="project" value="UniProtKB-KW"/>
</dbReference>
<dbReference type="Pfam" id="PF01331">
    <property type="entry name" value="mRNA_cap_enzyme"/>
    <property type="match status" value="1"/>
</dbReference>
<keyword evidence="10" id="KW-0342">GTP-binding</keyword>
<evidence type="ECO:0000256" key="3">
    <source>
        <dbReference type="ARBA" id="ARBA00022664"/>
    </source>
</evidence>
<keyword evidence="6" id="KW-0547">Nucleotide-binding</keyword>
<evidence type="ECO:0000313" key="15">
    <source>
        <dbReference type="EMBL" id="VAH93321.1"/>
    </source>
</evidence>
<dbReference type="AlphaFoldDB" id="A0A9R0SI17"/>
<dbReference type="Gramene" id="TRITD4Av1G158130.6">
    <property type="protein sequence ID" value="TRITD4Av1G158130.6"/>
    <property type="gene ID" value="TRITD4Av1G158130"/>
</dbReference>
<dbReference type="PANTHER" id="PTHR10367">
    <property type="entry name" value="MRNA-CAPPING ENZYME"/>
    <property type="match status" value="1"/>
</dbReference>
<dbReference type="InterPro" id="IPR000387">
    <property type="entry name" value="Tyr_Pase_dom"/>
</dbReference>
<dbReference type="InterPro" id="IPR012340">
    <property type="entry name" value="NA-bd_OB-fold"/>
</dbReference>
<comment type="subcellular location">
    <subcellularLocation>
        <location evidence="1">Nucleus</location>
    </subcellularLocation>
</comment>
<evidence type="ECO:0000256" key="8">
    <source>
        <dbReference type="ARBA" id="ARBA00022912"/>
    </source>
</evidence>
<dbReference type="Gene3D" id="3.90.190.10">
    <property type="entry name" value="Protein tyrosine phosphatase superfamily"/>
    <property type="match status" value="1"/>
</dbReference>
<feature type="domain" description="Tyrosine specific protein phosphatases" evidence="14">
    <location>
        <begin position="201"/>
        <end position="272"/>
    </location>
</feature>
<dbReference type="SUPFAM" id="SSF50249">
    <property type="entry name" value="Nucleic acid-binding proteins"/>
    <property type="match status" value="1"/>
</dbReference>
<name>A0A9R0SI17_TRITD</name>
<dbReference type="FunFam" id="3.90.190.10:FF:000055">
    <property type="entry name" value="mRNA capping enzyme family protein"/>
    <property type="match status" value="1"/>
</dbReference>
<dbReference type="InterPro" id="IPR029021">
    <property type="entry name" value="Prot-tyrosine_phosphatase-like"/>
</dbReference>
<dbReference type="InterPro" id="IPR016130">
    <property type="entry name" value="Tyr_Pase_AS"/>
</dbReference>
<feature type="compositionally biased region" description="Basic and acidic residues" evidence="13">
    <location>
        <begin position="297"/>
        <end position="308"/>
    </location>
</feature>
<comment type="catalytic activity">
    <reaction evidence="12">
        <text>a 5'-end diphospho-ribonucleoside in mRNA + GTP + H(+) = a 5'-end (5'-triphosphoguanosine)-ribonucleoside in mRNA + diphosphate</text>
        <dbReference type="Rhea" id="RHEA:67012"/>
        <dbReference type="Rhea" id="RHEA-COMP:17165"/>
        <dbReference type="Rhea" id="RHEA-COMP:17166"/>
        <dbReference type="ChEBI" id="CHEBI:15378"/>
        <dbReference type="ChEBI" id="CHEBI:33019"/>
        <dbReference type="ChEBI" id="CHEBI:37565"/>
        <dbReference type="ChEBI" id="CHEBI:167616"/>
        <dbReference type="ChEBI" id="CHEBI:167617"/>
        <dbReference type="EC" id="2.7.7.50"/>
    </reaction>
    <physiologicalReaction direction="left-to-right" evidence="12">
        <dbReference type="Rhea" id="RHEA:67013"/>
    </physiologicalReaction>
</comment>
<evidence type="ECO:0000256" key="10">
    <source>
        <dbReference type="ARBA" id="ARBA00023134"/>
    </source>
</evidence>
<evidence type="ECO:0000256" key="7">
    <source>
        <dbReference type="ARBA" id="ARBA00022801"/>
    </source>
</evidence>
<dbReference type="Proteomes" id="UP000324705">
    <property type="component" value="Chromosome 4A"/>
</dbReference>
<dbReference type="GO" id="GO:0005634">
    <property type="term" value="C:nucleus"/>
    <property type="evidence" value="ECO:0007669"/>
    <property type="project" value="UniProtKB-SubCell"/>
</dbReference>
<dbReference type="CDD" id="cd07895">
    <property type="entry name" value="Adenylation_mRNA_capping"/>
    <property type="match status" value="1"/>
</dbReference>
<feature type="compositionally biased region" description="Acidic residues" evidence="13">
    <location>
        <begin position="29"/>
        <end position="41"/>
    </location>
</feature>
<proteinExistence type="predicted"/>
<evidence type="ECO:0000256" key="11">
    <source>
        <dbReference type="ARBA" id="ARBA00023242"/>
    </source>
</evidence>
<dbReference type="GO" id="GO:0005524">
    <property type="term" value="F:ATP binding"/>
    <property type="evidence" value="ECO:0007669"/>
    <property type="project" value="InterPro"/>
</dbReference>
<feature type="region of interest" description="Disordered" evidence="13">
    <location>
        <begin position="24"/>
        <end position="85"/>
    </location>
</feature>
<evidence type="ECO:0000256" key="4">
    <source>
        <dbReference type="ARBA" id="ARBA00022679"/>
    </source>
</evidence>
<evidence type="ECO:0000256" key="2">
    <source>
        <dbReference type="ARBA" id="ARBA00012475"/>
    </source>
</evidence>
<keyword evidence="8" id="KW-0904">Protein phosphatase</keyword>
<dbReference type="GO" id="GO:0006370">
    <property type="term" value="P:7-methylguanosine mRNA capping"/>
    <property type="evidence" value="ECO:0007669"/>
    <property type="project" value="UniProtKB-KW"/>
</dbReference>
<dbReference type="EC" id="2.7.7.50" evidence="2"/>
<evidence type="ECO:0000256" key="12">
    <source>
        <dbReference type="ARBA" id="ARBA00044624"/>
    </source>
</evidence>
<dbReference type="Gene3D" id="3.30.470.30">
    <property type="entry name" value="DNA ligase/mRNA capping enzyme"/>
    <property type="match status" value="1"/>
</dbReference>
<keyword evidence="11" id="KW-0539">Nucleus</keyword>
<keyword evidence="3" id="KW-0507">mRNA processing</keyword>
<dbReference type="Pfam" id="PF00782">
    <property type="entry name" value="DSPc"/>
    <property type="match status" value="1"/>
</dbReference>
<dbReference type="Pfam" id="PF03919">
    <property type="entry name" value="mRNA_cap_C"/>
    <property type="match status" value="1"/>
</dbReference>
<feature type="region of interest" description="Disordered" evidence="13">
    <location>
        <begin position="297"/>
        <end position="323"/>
    </location>
</feature>
<organism evidence="15 16">
    <name type="scientific">Triticum turgidum subsp. durum</name>
    <name type="common">Durum wheat</name>
    <name type="synonym">Triticum durum</name>
    <dbReference type="NCBI Taxonomy" id="4567"/>
    <lineage>
        <taxon>Eukaryota</taxon>
        <taxon>Viridiplantae</taxon>
        <taxon>Streptophyta</taxon>
        <taxon>Embryophyta</taxon>
        <taxon>Tracheophyta</taxon>
        <taxon>Spermatophyta</taxon>
        <taxon>Magnoliopsida</taxon>
        <taxon>Liliopsida</taxon>
        <taxon>Poales</taxon>
        <taxon>Poaceae</taxon>
        <taxon>BOP clade</taxon>
        <taxon>Pooideae</taxon>
        <taxon>Triticodae</taxon>
        <taxon>Triticeae</taxon>
        <taxon>Triticinae</taxon>
        <taxon>Triticum</taxon>
    </lineage>
</organism>
<dbReference type="GO" id="GO:0004484">
    <property type="term" value="F:mRNA guanylyltransferase activity"/>
    <property type="evidence" value="ECO:0007669"/>
    <property type="project" value="UniProtKB-EC"/>
</dbReference>
<protein>
    <recommendedName>
        <fullName evidence="2">mRNA guanylyltransferase</fullName>
        <ecNumber evidence="2">2.7.7.50</ecNumber>
    </recommendedName>
</protein>
<dbReference type="GO" id="GO:0005525">
    <property type="term" value="F:GTP binding"/>
    <property type="evidence" value="ECO:0007669"/>
    <property type="project" value="UniProtKB-KW"/>
</dbReference>
<dbReference type="PROSITE" id="PS00383">
    <property type="entry name" value="TYR_PHOSPHATASE_1"/>
    <property type="match status" value="1"/>
</dbReference>
<evidence type="ECO:0000256" key="5">
    <source>
        <dbReference type="ARBA" id="ARBA00022695"/>
    </source>
</evidence>
<dbReference type="SMART" id="SM00195">
    <property type="entry name" value="DSPc"/>
    <property type="match status" value="1"/>
</dbReference>
<feature type="compositionally biased region" description="Basic and acidic residues" evidence="13">
    <location>
        <begin position="44"/>
        <end position="79"/>
    </location>
</feature>
<keyword evidence="7" id="KW-0378">Hydrolase</keyword>
<keyword evidence="9" id="KW-0506">mRNA capping</keyword>
<dbReference type="InterPro" id="IPR001339">
    <property type="entry name" value="mRNA_cap_enzyme_adenylation"/>
</dbReference>
<reference evidence="15 16" key="1">
    <citation type="submission" date="2017-09" db="EMBL/GenBank/DDBJ databases">
        <authorList>
            <consortium name="International Durum Wheat Genome Sequencing Consortium (IDWGSC)"/>
            <person name="Milanesi L."/>
        </authorList>
    </citation>
    <scope>NUCLEOTIDE SEQUENCE [LARGE SCALE GENOMIC DNA]</scope>
    <source>
        <strain evidence="16">cv. Svevo</strain>
    </source>
</reference>
<dbReference type="PROSITE" id="PS50056">
    <property type="entry name" value="TYR_PHOSPHATASE_2"/>
    <property type="match status" value="1"/>
</dbReference>
<sequence>MVEFWLGFLTDFKIVSISELRKSEFSYEREEDEQPYEEPPGEADYAHEEEHVESAVATLRREREERRRKLKREHQDEGSMQHPQQIRNDYAPPIKVGRGRIKEAPEGWLDCPAFGEPIDKIIPSKVPLDETFNESVPPGKRYSSKQVVNKQRKAGREIGLVIDLTNTSRYYSPAEWTKQGTKHLKIPCKGRDAVPDNESVNAFVYEVMMYLERQKHTKTPKYILVHCTHGHNRTGFMIIHYLMRTRISCVAEAIRIFAQRRPPGIYKRDYIEALYSFYHEVPENIIVTCPSTPEWKRPSDLDLNGEAKPDDDDDNGDVSPVHNDVEEKVITNDDVLGDDVPFDQQEALRIVCYRLLELPPARGHAQFPGSHPVSLDSDNLQLLRQRYYYATWKADGTRYMMLIMRDGCFLIDRNFCFRRVQMRFPHRNLNEGPHDMTLIDGEMIIDTVPDSGLKRRYLAYDLMALDSVSKTKLPFSERWRLIEDEIIRPRHNERKMFESGAKSNPMYKYDMELFSVCLSSFGDCTGNLKAEIPVQVDAMHRCIRKKTSYNAKAPVRPFKTCVRCTHVAIEVSSYEELLTNRYTPNHVFQAFPELPLGVLIVAYLRGICADNIENQVLNYQLDQDNPVPTSLDVYHSILEALVDQDAYAISVCSRPCVPQLEAVIDLNICNDAPTYGWDDPYVTRTHEGLLKWKYPEMNSVDFLFEVGNDNRQLVFLYERGKKKLMDGSWMVFPNGEDPSSISGRIVECSWNKEQQCWVCMRVRFDKSTPNDINTYRKVMRSITDNITEDKLLEEITEIISLPMYADRKKADERMAHAKMAQHRRRGQMPPQ</sequence>